<evidence type="ECO:0000313" key="2">
    <source>
        <dbReference type="EMBL" id="MPC82359.1"/>
    </source>
</evidence>
<feature type="region of interest" description="Disordered" evidence="1">
    <location>
        <begin position="187"/>
        <end position="219"/>
    </location>
</feature>
<organism evidence="2 3">
    <name type="scientific">Portunus trituberculatus</name>
    <name type="common">Swimming crab</name>
    <name type="synonym">Neptunus trituberculatus</name>
    <dbReference type="NCBI Taxonomy" id="210409"/>
    <lineage>
        <taxon>Eukaryota</taxon>
        <taxon>Metazoa</taxon>
        <taxon>Ecdysozoa</taxon>
        <taxon>Arthropoda</taxon>
        <taxon>Crustacea</taxon>
        <taxon>Multicrustacea</taxon>
        <taxon>Malacostraca</taxon>
        <taxon>Eumalacostraca</taxon>
        <taxon>Eucarida</taxon>
        <taxon>Decapoda</taxon>
        <taxon>Pleocyemata</taxon>
        <taxon>Brachyura</taxon>
        <taxon>Eubrachyura</taxon>
        <taxon>Portunoidea</taxon>
        <taxon>Portunidae</taxon>
        <taxon>Portuninae</taxon>
        <taxon>Portunus</taxon>
    </lineage>
</organism>
<evidence type="ECO:0000256" key="1">
    <source>
        <dbReference type="SAM" id="MobiDB-lite"/>
    </source>
</evidence>
<comment type="caution">
    <text evidence="2">The sequence shown here is derived from an EMBL/GenBank/DDBJ whole genome shotgun (WGS) entry which is preliminary data.</text>
</comment>
<reference evidence="2 3" key="1">
    <citation type="submission" date="2019-05" db="EMBL/GenBank/DDBJ databases">
        <title>Another draft genome of Portunus trituberculatus and its Hox gene families provides insights of decapod evolution.</title>
        <authorList>
            <person name="Jeong J.-H."/>
            <person name="Song I."/>
            <person name="Kim S."/>
            <person name="Choi T."/>
            <person name="Kim D."/>
            <person name="Ryu S."/>
            <person name="Kim W."/>
        </authorList>
    </citation>
    <scope>NUCLEOTIDE SEQUENCE [LARGE SCALE GENOMIC DNA]</scope>
    <source>
        <tissue evidence="2">Muscle</tissue>
    </source>
</reference>
<evidence type="ECO:0000313" key="3">
    <source>
        <dbReference type="Proteomes" id="UP000324222"/>
    </source>
</evidence>
<keyword evidence="3" id="KW-1185">Reference proteome</keyword>
<gene>
    <name evidence="2" type="ORF">E2C01_077018</name>
</gene>
<protein>
    <submittedName>
        <fullName evidence="2">Uncharacterized protein</fullName>
    </submittedName>
</protein>
<accession>A0A5B7IKA7</accession>
<dbReference type="AlphaFoldDB" id="A0A5B7IKA7"/>
<sequence length="235" mass="25859">MVSLGEQLQCRAEPPRRVTGRADEAVGAITIAWSGIIVEPLYWSLHGFFHLYIFLDPRKSYAFSSPHFLPHSSLTLPSLPHSSPPLYLPHTSSILLLFLTPISLLPHASLMPPLLFPYSSLTLPRPPHSPLTRSPLPHFFLIPLPLHLPHSSLTPSSFLLAHLNPSSLLASLAPPFTLSSPLSLTPPRLPCSSTPPSLPHTSLTPSQMNVSRRYSNGLPRITRRQAAELNSRSPK</sequence>
<name>A0A5B7IKA7_PORTR</name>
<feature type="compositionally biased region" description="Low complexity" evidence="1">
    <location>
        <begin position="187"/>
        <end position="206"/>
    </location>
</feature>
<dbReference type="Proteomes" id="UP000324222">
    <property type="component" value="Unassembled WGS sequence"/>
</dbReference>
<proteinExistence type="predicted"/>
<dbReference type="EMBL" id="VSRR010059519">
    <property type="protein sequence ID" value="MPC82359.1"/>
    <property type="molecule type" value="Genomic_DNA"/>
</dbReference>